<dbReference type="GO" id="GO:0016020">
    <property type="term" value="C:membrane"/>
    <property type="evidence" value="ECO:0007669"/>
    <property type="project" value="TreeGrafter"/>
</dbReference>
<dbReference type="PANTHER" id="PTHR43798">
    <property type="entry name" value="MONOACYLGLYCEROL LIPASE"/>
    <property type="match status" value="1"/>
</dbReference>
<keyword evidence="4" id="KW-1185">Reference proteome</keyword>
<keyword evidence="3" id="KW-0378">Hydrolase</keyword>
<dbReference type="InterPro" id="IPR000073">
    <property type="entry name" value="AB_hydrolase_1"/>
</dbReference>
<accession>V4TGZ1</accession>
<dbReference type="PATRIC" id="fig|631454.5.peg.1849"/>
<evidence type="ECO:0000313" key="3">
    <source>
        <dbReference type="EMBL" id="ESR25353.1"/>
    </source>
</evidence>
<dbReference type="Gene3D" id="3.40.50.1820">
    <property type="entry name" value="alpha/beta hydrolase"/>
    <property type="match status" value="1"/>
</dbReference>
<dbReference type="Proteomes" id="UP000017819">
    <property type="component" value="Unassembled WGS sequence"/>
</dbReference>
<dbReference type="PRINTS" id="PR00111">
    <property type="entry name" value="ABHYDROLASE"/>
</dbReference>
<dbReference type="GO" id="GO:0016787">
    <property type="term" value="F:hydrolase activity"/>
    <property type="evidence" value="ECO:0007669"/>
    <property type="project" value="UniProtKB-KW"/>
</dbReference>
<dbReference type="eggNOG" id="COG1073">
    <property type="taxonomic scope" value="Bacteria"/>
</dbReference>
<proteinExistence type="predicted"/>
<dbReference type="SUPFAM" id="SSF53474">
    <property type="entry name" value="alpha/beta-Hydrolases"/>
    <property type="match status" value="1"/>
</dbReference>
<dbReference type="Pfam" id="PF12697">
    <property type="entry name" value="Abhydrolase_6"/>
    <property type="match status" value="1"/>
</dbReference>
<gene>
    <name evidence="3" type="ORF">N177_1870</name>
</gene>
<comment type="caution">
    <text evidence="3">The sequence shown here is derived from an EMBL/GenBank/DDBJ whole genome shotgun (WGS) entry which is preliminary data.</text>
</comment>
<feature type="region of interest" description="Disordered" evidence="1">
    <location>
        <begin position="299"/>
        <end position="321"/>
    </location>
</feature>
<dbReference type="STRING" id="631454.N177_1870"/>
<dbReference type="PANTHER" id="PTHR43798:SF33">
    <property type="entry name" value="HYDROLASE, PUTATIVE (AFU_ORTHOLOGUE AFUA_2G14860)-RELATED"/>
    <property type="match status" value="1"/>
</dbReference>
<sequence>MILDALHCPAPAEVVVIEAQAAGPAEAAIDALLAPLQPLREQFVAITGFGLEDEEAETSRAVRRAADGADGGTSLSYLAAGNPRGQRIVFIHGSPGVAEEWGRFLVSVPRDRYHLAVDRPGFGQSLPEEPVVELGRQARAIAPLLRADDAPKAVLVGYSYGGPVALRLAADYPDRIGGVLLIGSAGDPTEEEVHPLQELAAIEMFAGLLPLELANSNTELVALKGELETLAGSLGAIEVPVTIVQGLQDTLVPPENAVYLQRQLRATSVRVVLVEDGDHFLPWTHADLLRSALDCVVSDSRAEGPPASPPPGRPAGAPRSD</sequence>
<protein>
    <submittedName>
        <fullName evidence="3">Hydrolase</fullName>
    </submittedName>
</protein>
<dbReference type="RefSeq" id="WP_023432011.1">
    <property type="nucleotide sequence ID" value="NZ_AWXZ01000023.1"/>
</dbReference>
<dbReference type="OrthoDB" id="9780765at2"/>
<dbReference type="EMBL" id="AWXZ01000023">
    <property type="protein sequence ID" value="ESR25353.1"/>
    <property type="molecule type" value="Genomic_DNA"/>
</dbReference>
<dbReference type="AlphaFoldDB" id="V4TGZ1"/>
<dbReference type="InterPro" id="IPR029058">
    <property type="entry name" value="AB_hydrolase_fold"/>
</dbReference>
<name>V4TGZ1_9HYPH</name>
<dbReference type="InterPro" id="IPR050266">
    <property type="entry name" value="AB_hydrolase_sf"/>
</dbReference>
<feature type="domain" description="AB hydrolase-1" evidence="2">
    <location>
        <begin position="88"/>
        <end position="288"/>
    </location>
</feature>
<evidence type="ECO:0000256" key="1">
    <source>
        <dbReference type="SAM" id="MobiDB-lite"/>
    </source>
</evidence>
<organism evidence="3 4">
    <name type="scientific">Lutibaculum baratangense AMV1</name>
    <dbReference type="NCBI Taxonomy" id="631454"/>
    <lineage>
        <taxon>Bacteria</taxon>
        <taxon>Pseudomonadati</taxon>
        <taxon>Pseudomonadota</taxon>
        <taxon>Alphaproteobacteria</taxon>
        <taxon>Hyphomicrobiales</taxon>
        <taxon>Tepidamorphaceae</taxon>
        <taxon>Lutibaculum</taxon>
    </lineage>
</organism>
<evidence type="ECO:0000313" key="4">
    <source>
        <dbReference type="Proteomes" id="UP000017819"/>
    </source>
</evidence>
<reference evidence="3 4" key="1">
    <citation type="journal article" date="2014" name="Genome Announc.">
        <title>Draft Genome Sequence of Lutibaculum baratangense Strain AMV1T, Isolated from a Mud Volcano in Andamans, India.</title>
        <authorList>
            <person name="Singh A."/>
            <person name="Sreenivas A."/>
            <person name="Sathyanarayana Reddy G."/>
            <person name="Pinnaka A.K."/>
            <person name="Shivaji S."/>
        </authorList>
    </citation>
    <scope>NUCLEOTIDE SEQUENCE [LARGE SCALE GENOMIC DNA]</scope>
    <source>
        <strain evidence="3 4">AMV1</strain>
    </source>
</reference>
<evidence type="ECO:0000259" key="2">
    <source>
        <dbReference type="Pfam" id="PF12697"/>
    </source>
</evidence>